<feature type="region of interest" description="Disordered" evidence="8">
    <location>
        <begin position="492"/>
        <end position="516"/>
    </location>
</feature>
<dbReference type="EMBL" id="LFMY01000003">
    <property type="protein sequence ID" value="OKL61915.1"/>
    <property type="molecule type" value="Genomic_DNA"/>
</dbReference>
<evidence type="ECO:0000256" key="5">
    <source>
        <dbReference type="ARBA" id="ARBA00023268"/>
    </source>
</evidence>
<dbReference type="PANTHER" id="PTHR43775">
    <property type="entry name" value="FATTY ACID SYNTHASE"/>
    <property type="match status" value="1"/>
</dbReference>
<dbReference type="STRING" id="1441469.A0A225B4X4"/>
<feature type="active site" description="Proton donor; for dehydratase activity" evidence="7">
    <location>
        <position position="1205"/>
    </location>
</feature>
<dbReference type="Proteomes" id="UP000214365">
    <property type="component" value="Unassembled WGS sequence"/>
</dbReference>
<organism evidence="12 13">
    <name type="scientific">Talaromyces atroroseus</name>
    <dbReference type="NCBI Taxonomy" id="1441469"/>
    <lineage>
        <taxon>Eukaryota</taxon>
        <taxon>Fungi</taxon>
        <taxon>Dikarya</taxon>
        <taxon>Ascomycota</taxon>
        <taxon>Pezizomycotina</taxon>
        <taxon>Eurotiomycetes</taxon>
        <taxon>Eurotiomycetidae</taxon>
        <taxon>Eurotiales</taxon>
        <taxon>Trichocomaceae</taxon>
        <taxon>Talaromyces</taxon>
        <taxon>Talaromyces sect. Trachyspermi</taxon>
    </lineage>
</organism>
<dbReference type="GO" id="GO:0004312">
    <property type="term" value="F:fatty acid synthase activity"/>
    <property type="evidence" value="ECO:0007669"/>
    <property type="project" value="TreeGrafter"/>
</dbReference>
<accession>A0A225B4X4</accession>
<dbReference type="SMART" id="SM00825">
    <property type="entry name" value="PKS_KS"/>
    <property type="match status" value="1"/>
</dbReference>
<dbReference type="InterPro" id="IPR032821">
    <property type="entry name" value="PKS_assoc"/>
</dbReference>
<name>A0A225B4X4_TALAT</name>
<dbReference type="InterPro" id="IPR011032">
    <property type="entry name" value="GroES-like_sf"/>
</dbReference>
<feature type="region of interest" description="Disordered" evidence="8">
    <location>
        <begin position="1176"/>
        <end position="1196"/>
    </location>
</feature>
<evidence type="ECO:0000259" key="9">
    <source>
        <dbReference type="PROSITE" id="PS50075"/>
    </source>
</evidence>
<dbReference type="GeneID" id="31002014"/>
<feature type="compositionally biased region" description="Basic and acidic residues" evidence="8">
    <location>
        <begin position="24"/>
        <end position="34"/>
    </location>
</feature>
<dbReference type="InterPro" id="IPR036291">
    <property type="entry name" value="NAD(P)-bd_dom_sf"/>
</dbReference>
<dbReference type="PANTHER" id="PTHR43775:SF18">
    <property type="entry name" value="ENZYME, PUTATIVE (JCVI)-RELATED"/>
    <property type="match status" value="1"/>
</dbReference>
<keyword evidence="6" id="KW-0012">Acyltransferase</keyword>
<dbReference type="InterPro" id="IPR056501">
    <property type="entry name" value="NAD-bd_HRPKS_sdrA"/>
</dbReference>
<dbReference type="GO" id="GO:0044550">
    <property type="term" value="P:secondary metabolite biosynthetic process"/>
    <property type="evidence" value="ECO:0007669"/>
    <property type="project" value="TreeGrafter"/>
</dbReference>
<feature type="domain" description="Ketosynthase family 3 (KS3)" evidence="10">
    <location>
        <begin position="39"/>
        <end position="473"/>
    </location>
</feature>
<dbReference type="Pfam" id="PF08240">
    <property type="entry name" value="ADH_N"/>
    <property type="match status" value="1"/>
</dbReference>
<dbReference type="GO" id="GO:1901336">
    <property type="term" value="P:lactone biosynthetic process"/>
    <property type="evidence" value="ECO:0007669"/>
    <property type="project" value="UniProtKB-ARBA"/>
</dbReference>
<feature type="active site" description="Proton acceptor; for dehydratase activity" evidence="7">
    <location>
        <position position="1013"/>
    </location>
</feature>
<dbReference type="Gene3D" id="3.40.47.10">
    <property type="match status" value="1"/>
</dbReference>
<dbReference type="Gene3D" id="3.40.366.10">
    <property type="entry name" value="Malonyl-Coenzyme A Acyl Carrier Protein, domain 2"/>
    <property type="match status" value="1"/>
</dbReference>
<dbReference type="SUPFAM" id="SSF50129">
    <property type="entry name" value="GroES-like"/>
    <property type="match status" value="1"/>
</dbReference>
<keyword evidence="5" id="KW-0511">Multifunctional enzyme</keyword>
<comment type="caution">
    <text evidence="12">The sequence shown here is derived from an EMBL/GenBank/DDBJ whole genome shotgun (WGS) entry which is preliminary data.</text>
</comment>
<dbReference type="InterPro" id="IPR049552">
    <property type="entry name" value="PKS_DH_N"/>
</dbReference>
<dbReference type="Gene3D" id="3.10.129.110">
    <property type="entry name" value="Polyketide synthase dehydratase"/>
    <property type="match status" value="1"/>
</dbReference>
<evidence type="ECO:0000256" key="3">
    <source>
        <dbReference type="ARBA" id="ARBA00022679"/>
    </source>
</evidence>
<dbReference type="Pfam" id="PF00698">
    <property type="entry name" value="Acyl_transf_1"/>
    <property type="match status" value="1"/>
</dbReference>
<dbReference type="InterPro" id="IPR057326">
    <property type="entry name" value="KR_dom"/>
</dbReference>
<feature type="domain" description="Carrier" evidence="9">
    <location>
        <begin position="2346"/>
        <end position="2426"/>
    </location>
</feature>
<dbReference type="Gene3D" id="3.40.50.720">
    <property type="entry name" value="NAD(P)-binding Rossmann-like Domain"/>
    <property type="match status" value="1"/>
</dbReference>
<dbReference type="GO" id="GO:0004315">
    <property type="term" value="F:3-oxoacyl-[acyl-carrier-protein] synthase activity"/>
    <property type="evidence" value="ECO:0007669"/>
    <property type="project" value="InterPro"/>
</dbReference>
<dbReference type="Pfam" id="PF23114">
    <property type="entry name" value="NAD-bd_HRPKS_sdrA"/>
    <property type="match status" value="1"/>
</dbReference>
<dbReference type="GO" id="GO:0016491">
    <property type="term" value="F:oxidoreductase activity"/>
    <property type="evidence" value="ECO:0007669"/>
    <property type="project" value="InterPro"/>
</dbReference>
<evidence type="ECO:0000313" key="13">
    <source>
        <dbReference type="Proteomes" id="UP000214365"/>
    </source>
</evidence>
<dbReference type="InterPro" id="IPR013154">
    <property type="entry name" value="ADH-like_N"/>
</dbReference>
<protein>
    <submittedName>
        <fullName evidence="12">Uncharacterized protein</fullName>
    </submittedName>
</protein>
<dbReference type="SUPFAM" id="SSF52151">
    <property type="entry name" value="FabD/lysophospholipase-like"/>
    <property type="match status" value="1"/>
</dbReference>
<reference evidence="12 13" key="1">
    <citation type="submission" date="2015-06" db="EMBL/GenBank/DDBJ databases">
        <title>Talaromyces atroroseus IBT 11181 draft genome.</title>
        <authorList>
            <person name="Rasmussen K.B."/>
            <person name="Rasmussen S."/>
            <person name="Petersen B."/>
            <person name="Sicheritz-Ponten T."/>
            <person name="Mortensen U.H."/>
            <person name="Thrane U."/>
        </authorList>
    </citation>
    <scope>NUCLEOTIDE SEQUENCE [LARGE SCALE GENOMIC DNA]</scope>
    <source>
        <strain evidence="12 13">IBT 11181</strain>
    </source>
</reference>
<dbReference type="Pfam" id="PF02801">
    <property type="entry name" value="Ketoacyl-synt_C"/>
    <property type="match status" value="1"/>
</dbReference>
<dbReference type="InterPro" id="IPR014030">
    <property type="entry name" value="Ketoacyl_synth_N"/>
</dbReference>
<sequence length="2431" mass="263833">MFSSSSPSSGSYTSPLETSISEKCSSDERFEPEPLRPQQTPIAVVGMGCRLPGHSSSPTALWDLLERGGVARNEPPPSRFSLDGHYDKANPGRPRTMKSPGGMFIEDTDPALFDGQFFNISRVECIAMDPQQRQMLEVAYECLENAGIPIEALSGTNTGVIVGTNFIDYGAIQHRDPEDTAESITIGLATALLSNRVSHFLNVHGPSMTVDTACSAGLVSLDVACRYLDTFQADSMLVGGANLWLTPEHNEEVGMMHVTQSGSGKSKSFDASADGYVKAEGVNCFFLKRLDDAVRNGDPIRAIIRGTAVNASGRTNGIANPSQDAQAAVTRQAFKNAGIGEEDFVKTQYLECHGTGTLAGDPIEVKGAASVFGKGRKPGQELIIGSIKSNIGHSEPAAGLSGLLKATMALEKAVIPGTPTFFVPNPNIDWKNLNVKASRISLPWPVTGTDNVRRASVNSFGFGGANAHAVVENDARSLSRHVSSYKQLTTDFFDDEDDDEEGDYNQNGETKADTPPTLLVFSANDQSSLQNYVKALNAHLQNPMVSIDLGDLAYTLSERRSRHYYGAFAMVRSSSQTINQETLIHGKRASSAPRIAFVFTGQGAQWSTMGADLVKTFPLAKSTIQDLDSVLQGLDDPPKWSLLEELTATRSAEALRQPEFSQPLVTALQIALLQVLDDWGIRPEAVVGHSSGEIAAAFAAGLITSSDAIRIAYYRGQASQKAAAPAEPLGMLAVGVGAQTIDKYLRHEEGKIQIACYNSPDSLTMSGTVSALEKLCVRLKQDGHFARMLLVDLAYHSDYMAEIGDIYEDMLLRDGIMANKSNQSEKTKAVRMFSSVTSKVVDPDVGLDAAYWKKNMVSPVQFASATSEVLTHTKATFLIELGPSNALSGPIAQIQKSLGKDSQYVSALKRNLEPTLSMYEAAGRLFLAGDQQVSLERVNRVDRQSAKVVIDLPNYAWNHSTRYWHETRASRDWRFKEFINHDLIGSKMSSVGWHAPIFKSVLKLANLPWLRDHKLGSDVVFPEEIANSTFFGKAAGYVAMAVEAVYQTAMITKWKKQAPSHYRFRLRDVRLLRALVLAEDKETRVTLALTPVKGGSTRSWYEYQMCSVQDGVDVDFVHSTGLVCVETDYQDTFKTVAPLELATSARIWYKTLAEMGYNFGPSFQKHLMVESTMGQRQSRSAINLEPPPSHPKGQSSYPLHPAVIDGCFQAATPSLWKGHLPQSGDPVLVPKTIDSIVIESGSVRKKRVPTEGIAYASANFIGVGSAENARNYATNVELYDPEDGALLFQMKGLASAEMETSDEEKRPHQFMRVAWDADVDMLMQAEPSLVNSWLASKTTQQVIDLIAHKKPGLSVLEMNLSPLDGSNLWMAQGGGEVENPVRSGCSKYHFAVRDPKTLLSAQELLSSRVPRPQFHLVMDISKPAVVAEPDSIDLAIVNAGKEETVEVDATLQSIVTSVKEGGFIVASGLSETALSQLGKMIALNGDVCICRVEKETKAVNGTPQAPVAHISLLDTASQESCSKEMTEVLDALAAKQWPIKAHPNPLQEISSNASVVVVLDELFSSIMDGLNDRQWELLKHLIKAQCPLLWITSRTSDPTRAAIVGFLSTIRSEEQIPLFTLDVENTSGNATIDAISACLKKVQDIISKKAVDSRAATDYDFVERGGVISISRVYTDSDLTTRQNDEPSARRTEMADLHACETLVQLRCERLGNLDAVHFGEVDAEPIPLSDGMVEVEIYAAGLNYKDVVVTMGIIPGDETALGHEAAGVVTKVSPGVSGLSVGERVVVFGKGSFANRTQTTPARVHRIPDDMTFEEAATLPIVYLTGIHSLLDHGNLSAGKSVLIHSAAGGVGIAAIQLAQYVGAEVFVTVGTPEKREFLKSAFGLADDRIFNSRNTEFGDQVLAATNGKGMDVVLNSLVGDMLDESFRILADGGIMVELGKRDVLDRNNLPMAPFDRNSSFRAVDLSPEKASDALVSRLMSKLFELINGGFIKPITPIHKFSWTDIPAAFRFLRPGTHIGKVVLSQDGPKPKVEVPIRRAPENLGLRADGCYLIVSSLRGLCGSLAIYLAQQGAKHLAVMSRSGYADEKSRYVIKQINALGAHIDLLTADVTIATDVKKDMQQTAVPIVGIIQGAMVLRDRPFESMTLAEYHEALQCKIRGTWNLHEAAESLGLNLDSFTLLSSLSGIIGHVAQANYAAGNVFLDAFAAWRQSRGQPACSIDLGISEDAGVIAESAKLQNSTDSRMYKGLNEGQLRKILYFALLQQRKKQNTLGLAAARELKHSPMITGLTAPQPDDSVLKTDARFSPLFTGQRESQELASSSAGDDNANTDVQALFLLLRTESADPAARLKATVDVVNGCFMRVLRLSEPMDPGRPISVYGTDSLAAVEVRNWVRTELGCLVTTLDIMNAASLTSFCEKILAKLLTPEH</sequence>
<dbReference type="SMART" id="SM00823">
    <property type="entry name" value="PKS_PP"/>
    <property type="match status" value="1"/>
</dbReference>
<dbReference type="InterPro" id="IPR013149">
    <property type="entry name" value="ADH-like_C"/>
</dbReference>
<keyword evidence="2" id="KW-0597">Phosphoprotein</keyword>
<feature type="compositionally biased region" description="Acidic residues" evidence="8">
    <location>
        <begin position="492"/>
        <end position="503"/>
    </location>
</feature>
<dbReference type="InterPro" id="IPR013968">
    <property type="entry name" value="PKS_KR"/>
</dbReference>
<dbReference type="PROSITE" id="PS52019">
    <property type="entry name" value="PKS_MFAS_DH"/>
    <property type="match status" value="1"/>
</dbReference>
<dbReference type="InterPro" id="IPR036736">
    <property type="entry name" value="ACP-like_sf"/>
</dbReference>
<keyword evidence="13" id="KW-1185">Reference proteome</keyword>
<feature type="region of interest" description="Disordered" evidence="8">
    <location>
        <begin position="73"/>
        <end position="100"/>
    </location>
</feature>
<dbReference type="InterPro" id="IPR049551">
    <property type="entry name" value="PKS_DH_C"/>
</dbReference>
<feature type="region of interest" description="Disordered" evidence="8">
    <location>
        <begin position="1"/>
        <end position="38"/>
    </location>
</feature>
<dbReference type="InterPro" id="IPR016035">
    <property type="entry name" value="Acyl_Trfase/lysoPLipase"/>
</dbReference>
<dbReference type="InterPro" id="IPR020841">
    <property type="entry name" value="PKS_Beta-ketoAc_synthase_dom"/>
</dbReference>
<feature type="region of interest" description="N-terminal hotdog fold" evidence="7">
    <location>
        <begin position="981"/>
        <end position="1130"/>
    </location>
</feature>
<dbReference type="InterPro" id="IPR009081">
    <property type="entry name" value="PP-bd_ACP"/>
</dbReference>
<keyword evidence="3" id="KW-0808">Transferase</keyword>
<dbReference type="CDD" id="cd05195">
    <property type="entry name" value="enoyl_red"/>
    <property type="match status" value="1"/>
</dbReference>
<evidence type="ECO:0000256" key="4">
    <source>
        <dbReference type="ARBA" id="ARBA00022857"/>
    </source>
</evidence>
<dbReference type="InterPro" id="IPR014043">
    <property type="entry name" value="Acyl_transferase_dom"/>
</dbReference>
<dbReference type="InterPro" id="IPR001227">
    <property type="entry name" value="Ac_transferase_dom_sf"/>
</dbReference>
<dbReference type="SMART" id="SM00827">
    <property type="entry name" value="PKS_AT"/>
    <property type="match status" value="1"/>
</dbReference>
<dbReference type="SMART" id="SM00829">
    <property type="entry name" value="PKS_ER"/>
    <property type="match status" value="1"/>
</dbReference>
<keyword evidence="1" id="KW-0596">Phosphopantetheine</keyword>
<dbReference type="InterPro" id="IPR042104">
    <property type="entry name" value="PKS_dehydratase_sf"/>
</dbReference>
<dbReference type="Pfam" id="PF00107">
    <property type="entry name" value="ADH_zinc_N"/>
    <property type="match status" value="1"/>
</dbReference>
<dbReference type="RefSeq" id="XP_020122036.1">
    <property type="nucleotide sequence ID" value="XM_020264281.1"/>
</dbReference>
<dbReference type="Pfam" id="PF08659">
    <property type="entry name" value="KR"/>
    <property type="match status" value="1"/>
</dbReference>
<evidence type="ECO:0000259" key="11">
    <source>
        <dbReference type="PROSITE" id="PS52019"/>
    </source>
</evidence>
<dbReference type="GO" id="GO:0031177">
    <property type="term" value="F:phosphopantetheine binding"/>
    <property type="evidence" value="ECO:0007669"/>
    <property type="project" value="InterPro"/>
</dbReference>
<dbReference type="PROSITE" id="PS52004">
    <property type="entry name" value="KS3_2"/>
    <property type="match status" value="1"/>
</dbReference>
<dbReference type="Pfam" id="PF16197">
    <property type="entry name" value="KAsynt_C_assoc"/>
    <property type="match status" value="1"/>
</dbReference>
<dbReference type="InterPro" id="IPR050091">
    <property type="entry name" value="PKS_NRPS_Biosynth_Enz"/>
</dbReference>
<evidence type="ECO:0000256" key="7">
    <source>
        <dbReference type="PROSITE-ProRule" id="PRU01363"/>
    </source>
</evidence>
<feature type="region of interest" description="C-terminal hotdog fold" evidence="7">
    <location>
        <begin position="1140"/>
        <end position="1304"/>
    </location>
</feature>
<dbReference type="OrthoDB" id="329835at2759"/>
<dbReference type="Pfam" id="PF00109">
    <property type="entry name" value="ketoacyl-synt"/>
    <property type="match status" value="1"/>
</dbReference>
<gene>
    <name evidence="12" type="ORF">UA08_02259</name>
</gene>
<dbReference type="Pfam" id="PF14765">
    <property type="entry name" value="PS-DH"/>
    <property type="match status" value="1"/>
</dbReference>
<evidence type="ECO:0000313" key="12">
    <source>
        <dbReference type="EMBL" id="OKL61915.1"/>
    </source>
</evidence>
<dbReference type="InterPro" id="IPR020806">
    <property type="entry name" value="PKS_PP-bd"/>
</dbReference>
<keyword evidence="4" id="KW-0521">NADP</keyword>
<dbReference type="InterPro" id="IPR016036">
    <property type="entry name" value="Malonyl_transacylase_ACP-bd"/>
</dbReference>
<evidence type="ECO:0000256" key="1">
    <source>
        <dbReference type="ARBA" id="ARBA00022450"/>
    </source>
</evidence>
<dbReference type="SUPFAM" id="SSF55048">
    <property type="entry name" value="Probable ACP-binding domain of malonyl-CoA ACP transacylase"/>
    <property type="match status" value="1"/>
</dbReference>
<dbReference type="Gene3D" id="1.10.1200.10">
    <property type="entry name" value="ACP-like"/>
    <property type="match status" value="1"/>
</dbReference>
<dbReference type="InterPro" id="IPR016039">
    <property type="entry name" value="Thiolase-like"/>
</dbReference>
<evidence type="ECO:0000256" key="2">
    <source>
        <dbReference type="ARBA" id="ARBA00022553"/>
    </source>
</evidence>
<dbReference type="InterPro" id="IPR020807">
    <property type="entry name" value="PKS_DH"/>
</dbReference>
<feature type="compositionally biased region" description="Low complexity" evidence="8">
    <location>
        <begin position="1"/>
        <end position="14"/>
    </location>
</feature>
<dbReference type="SUPFAM" id="SSF53901">
    <property type="entry name" value="Thiolase-like"/>
    <property type="match status" value="1"/>
</dbReference>
<feature type="domain" description="PKS/mFAS DH" evidence="11">
    <location>
        <begin position="981"/>
        <end position="1304"/>
    </location>
</feature>
<evidence type="ECO:0000259" key="10">
    <source>
        <dbReference type="PROSITE" id="PS52004"/>
    </source>
</evidence>
<dbReference type="InterPro" id="IPR018201">
    <property type="entry name" value="Ketoacyl_synth_AS"/>
</dbReference>
<dbReference type="SMART" id="SM00826">
    <property type="entry name" value="PKS_DH"/>
    <property type="match status" value="1"/>
</dbReference>
<dbReference type="CDD" id="cd00833">
    <property type="entry name" value="PKS"/>
    <property type="match status" value="1"/>
</dbReference>
<dbReference type="SUPFAM" id="SSF51735">
    <property type="entry name" value="NAD(P)-binding Rossmann-fold domains"/>
    <property type="match status" value="2"/>
</dbReference>
<dbReference type="SUPFAM" id="SSF47336">
    <property type="entry name" value="ACP-like"/>
    <property type="match status" value="1"/>
</dbReference>
<dbReference type="FunFam" id="3.40.50.720:FF:000209">
    <property type="entry name" value="Polyketide synthase Pks12"/>
    <property type="match status" value="1"/>
</dbReference>
<dbReference type="InterPro" id="IPR020843">
    <property type="entry name" value="ER"/>
</dbReference>
<evidence type="ECO:0000256" key="6">
    <source>
        <dbReference type="ARBA" id="ARBA00023315"/>
    </source>
</evidence>
<dbReference type="Pfam" id="PF00550">
    <property type="entry name" value="PP-binding"/>
    <property type="match status" value="1"/>
</dbReference>
<dbReference type="Pfam" id="PF21089">
    <property type="entry name" value="PKS_DH_N"/>
    <property type="match status" value="1"/>
</dbReference>
<dbReference type="Gene3D" id="3.30.70.3290">
    <property type="match status" value="1"/>
</dbReference>
<dbReference type="SMART" id="SM00822">
    <property type="entry name" value="PKS_KR"/>
    <property type="match status" value="1"/>
</dbReference>
<dbReference type="GO" id="GO:0006633">
    <property type="term" value="P:fatty acid biosynthetic process"/>
    <property type="evidence" value="ECO:0007669"/>
    <property type="project" value="InterPro"/>
</dbReference>
<evidence type="ECO:0000256" key="8">
    <source>
        <dbReference type="SAM" id="MobiDB-lite"/>
    </source>
</evidence>
<proteinExistence type="predicted"/>
<dbReference type="Gene3D" id="3.90.180.10">
    <property type="entry name" value="Medium-chain alcohol dehydrogenases, catalytic domain"/>
    <property type="match status" value="1"/>
</dbReference>
<dbReference type="InterPro" id="IPR049900">
    <property type="entry name" value="PKS_mFAS_DH"/>
</dbReference>
<dbReference type="PROSITE" id="PS50075">
    <property type="entry name" value="CARRIER"/>
    <property type="match status" value="1"/>
</dbReference>
<dbReference type="PROSITE" id="PS00606">
    <property type="entry name" value="KS3_1"/>
    <property type="match status" value="1"/>
</dbReference>
<dbReference type="InterPro" id="IPR014031">
    <property type="entry name" value="Ketoacyl_synth_C"/>
</dbReference>